<protein>
    <submittedName>
        <fullName evidence="2">Aldo/keto reductase</fullName>
    </submittedName>
</protein>
<organism evidence="2">
    <name type="scientific">mine drainage metagenome</name>
    <dbReference type="NCBI Taxonomy" id="410659"/>
    <lineage>
        <taxon>unclassified sequences</taxon>
        <taxon>metagenomes</taxon>
        <taxon>ecological metagenomes</taxon>
    </lineage>
</organism>
<name>T0ZCM5_9ZZZZ</name>
<evidence type="ECO:0000313" key="2">
    <source>
        <dbReference type="EMBL" id="EQD45836.1"/>
    </source>
</evidence>
<sequence>LDFGLNHIDTAASYGDSELRLAPWIAQHKGAFFLATKTEGRTSDSARAELERSLERLGVDHVDLIQLHNLVEEDEWSRAHGAGGAVEGLLRARDEGLVHHVGVTGHGLRIAGMHLRTLERADLDSVLLPYNFTLLKNDGYRRDMERLLETCAERRVAVQT</sequence>
<dbReference type="PANTHER" id="PTHR43312">
    <property type="entry name" value="D-THREO-ALDOSE 1-DEHYDROGENASE"/>
    <property type="match status" value="1"/>
</dbReference>
<dbReference type="InterPro" id="IPR036812">
    <property type="entry name" value="NAD(P)_OxRdtase_dom_sf"/>
</dbReference>
<dbReference type="SUPFAM" id="SSF51430">
    <property type="entry name" value="NAD(P)-linked oxidoreductase"/>
    <property type="match status" value="1"/>
</dbReference>
<gene>
    <name evidence="2" type="ORF">B1B_12876</name>
</gene>
<feature type="domain" description="NADP-dependent oxidoreductase" evidence="1">
    <location>
        <begin position="1"/>
        <end position="156"/>
    </location>
</feature>
<dbReference type="InterPro" id="IPR053135">
    <property type="entry name" value="AKR2_Oxidoreductase"/>
</dbReference>
<reference evidence="2" key="2">
    <citation type="journal article" date="2014" name="ISME J.">
        <title>Microbial stratification in low pH oxic and suboxic macroscopic growths along an acid mine drainage.</title>
        <authorList>
            <person name="Mendez-Garcia C."/>
            <person name="Mesa V."/>
            <person name="Sprenger R.R."/>
            <person name="Richter M."/>
            <person name="Diez M.S."/>
            <person name="Solano J."/>
            <person name="Bargiela R."/>
            <person name="Golyshina O.V."/>
            <person name="Manteca A."/>
            <person name="Ramos J.L."/>
            <person name="Gallego J.R."/>
            <person name="Llorente I."/>
            <person name="Martins Dos Santos V.A."/>
            <person name="Jensen O.N."/>
            <person name="Pelaez A.I."/>
            <person name="Sanchez J."/>
            <person name="Ferrer M."/>
        </authorList>
    </citation>
    <scope>NUCLEOTIDE SEQUENCE</scope>
</reference>
<evidence type="ECO:0000259" key="1">
    <source>
        <dbReference type="Pfam" id="PF00248"/>
    </source>
</evidence>
<accession>T0ZCM5</accession>
<feature type="non-terminal residue" evidence="2">
    <location>
        <position position="1"/>
    </location>
</feature>
<dbReference type="InterPro" id="IPR023210">
    <property type="entry name" value="NADP_OxRdtase_dom"/>
</dbReference>
<comment type="caution">
    <text evidence="2">The sequence shown here is derived from an EMBL/GenBank/DDBJ whole genome shotgun (WGS) entry which is preliminary data.</text>
</comment>
<feature type="non-terminal residue" evidence="2">
    <location>
        <position position="160"/>
    </location>
</feature>
<dbReference type="AlphaFoldDB" id="T0ZCM5"/>
<dbReference type="PANTHER" id="PTHR43312:SF1">
    <property type="entry name" value="NADP-DEPENDENT OXIDOREDUCTASE DOMAIN-CONTAINING PROTEIN"/>
    <property type="match status" value="1"/>
</dbReference>
<proteinExistence type="predicted"/>
<dbReference type="EMBL" id="AUZY01008456">
    <property type="protein sequence ID" value="EQD45836.1"/>
    <property type="molecule type" value="Genomic_DNA"/>
</dbReference>
<reference evidence="2" key="1">
    <citation type="submission" date="2013-08" db="EMBL/GenBank/DDBJ databases">
        <authorList>
            <person name="Mendez C."/>
            <person name="Richter M."/>
            <person name="Ferrer M."/>
            <person name="Sanchez J."/>
        </authorList>
    </citation>
    <scope>NUCLEOTIDE SEQUENCE</scope>
</reference>
<dbReference type="Pfam" id="PF00248">
    <property type="entry name" value="Aldo_ket_red"/>
    <property type="match status" value="1"/>
</dbReference>
<dbReference type="Gene3D" id="3.20.20.100">
    <property type="entry name" value="NADP-dependent oxidoreductase domain"/>
    <property type="match status" value="1"/>
</dbReference>